<dbReference type="GO" id="GO:0004523">
    <property type="term" value="F:RNA-DNA hybrid ribonuclease activity"/>
    <property type="evidence" value="ECO:0007669"/>
    <property type="project" value="InterPro"/>
</dbReference>
<dbReference type="PROSITE" id="PS50879">
    <property type="entry name" value="RNASE_H_1"/>
    <property type="match status" value="1"/>
</dbReference>
<feature type="region of interest" description="Disordered" evidence="1">
    <location>
        <begin position="37"/>
        <end position="67"/>
    </location>
</feature>
<sequence>MSMRRSLQHEYRRVPLPPPCLKAPFFYSTRSFRTNPILPKRKARKPSDFLPTTSTTSHDATSTEEDAQRRAAQKVAQAVVVVNKRIEQKEQTMLRRALLLEHSLRKARIWSQIVGIPRAKAFPGTIHLKTCPGSALLVDGQTNRDTLVFYADGSHNRLDGYLGAGVAWEEQTGMQSLQYGLGRYTGTAADAEVYAISAALELAVKRVGPQKGSGKVRVVRVLTDSREALRDLTTCTASSLGPMIDGKYAVQGIFQSTEQLAQQGVRVHLVWVKGHGDVAGNIAAHRAAFQAVTVQARQPVRTITLPKAVKDAGPDYIQEWLFNASEPWFSSGKGECHVRIEQKYEDIEYKCITPPKIAFKRPVRESVGSRTQQLKIQRPKARKQLMMKAQDMQKDTYDRNEEINNKTPSRVDSVKEPCSRSGWTSCRQECGYSAAR</sequence>
<dbReference type="GO" id="GO:0003676">
    <property type="term" value="F:nucleic acid binding"/>
    <property type="evidence" value="ECO:0007669"/>
    <property type="project" value="InterPro"/>
</dbReference>
<dbReference type="InterPro" id="IPR002156">
    <property type="entry name" value="RNaseH_domain"/>
</dbReference>
<dbReference type="OrthoDB" id="4729724at2759"/>
<dbReference type="Proteomes" id="UP000799770">
    <property type="component" value="Unassembled WGS sequence"/>
</dbReference>
<feature type="domain" description="RNase H type-1" evidence="2">
    <location>
        <begin position="143"/>
        <end position="293"/>
    </location>
</feature>
<feature type="region of interest" description="Disordered" evidence="1">
    <location>
        <begin position="392"/>
        <end position="414"/>
    </location>
</feature>
<organism evidence="3 4">
    <name type="scientific">Lophiotrema nucula</name>
    <dbReference type="NCBI Taxonomy" id="690887"/>
    <lineage>
        <taxon>Eukaryota</taxon>
        <taxon>Fungi</taxon>
        <taxon>Dikarya</taxon>
        <taxon>Ascomycota</taxon>
        <taxon>Pezizomycotina</taxon>
        <taxon>Dothideomycetes</taxon>
        <taxon>Pleosporomycetidae</taxon>
        <taxon>Pleosporales</taxon>
        <taxon>Lophiotremataceae</taxon>
        <taxon>Lophiotrema</taxon>
    </lineage>
</organism>
<proteinExistence type="predicted"/>
<evidence type="ECO:0000259" key="2">
    <source>
        <dbReference type="PROSITE" id="PS50879"/>
    </source>
</evidence>
<dbReference type="EMBL" id="ML977314">
    <property type="protein sequence ID" value="KAF2119964.1"/>
    <property type="molecule type" value="Genomic_DNA"/>
</dbReference>
<dbReference type="Pfam" id="PF00075">
    <property type="entry name" value="RNase_H"/>
    <property type="match status" value="1"/>
</dbReference>
<evidence type="ECO:0000256" key="1">
    <source>
        <dbReference type="SAM" id="MobiDB-lite"/>
    </source>
</evidence>
<name>A0A6A5ZLT8_9PLEO</name>
<dbReference type="InterPro" id="IPR012337">
    <property type="entry name" value="RNaseH-like_sf"/>
</dbReference>
<keyword evidence="4" id="KW-1185">Reference proteome</keyword>
<accession>A0A6A5ZLT8</accession>
<reference evidence="3" key="1">
    <citation type="journal article" date="2020" name="Stud. Mycol.">
        <title>101 Dothideomycetes genomes: a test case for predicting lifestyles and emergence of pathogens.</title>
        <authorList>
            <person name="Haridas S."/>
            <person name="Albert R."/>
            <person name="Binder M."/>
            <person name="Bloem J."/>
            <person name="Labutti K."/>
            <person name="Salamov A."/>
            <person name="Andreopoulos B."/>
            <person name="Baker S."/>
            <person name="Barry K."/>
            <person name="Bills G."/>
            <person name="Bluhm B."/>
            <person name="Cannon C."/>
            <person name="Castanera R."/>
            <person name="Culley D."/>
            <person name="Daum C."/>
            <person name="Ezra D."/>
            <person name="Gonzalez J."/>
            <person name="Henrissat B."/>
            <person name="Kuo A."/>
            <person name="Liang C."/>
            <person name="Lipzen A."/>
            <person name="Lutzoni F."/>
            <person name="Magnuson J."/>
            <person name="Mondo S."/>
            <person name="Nolan M."/>
            <person name="Ohm R."/>
            <person name="Pangilinan J."/>
            <person name="Park H.-J."/>
            <person name="Ramirez L."/>
            <person name="Alfaro M."/>
            <person name="Sun H."/>
            <person name="Tritt A."/>
            <person name="Yoshinaga Y."/>
            <person name="Zwiers L.-H."/>
            <person name="Turgeon B."/>
            <person name="Goodwin S."/>
            <person name="Spatafora J."/>
            <person name="Crous P."/>
            <person name="Grigoriev I."/>
        </authorList>
    </citation>
    <scope>NUCLEOTIDE SEQUENCE</scope>
    <source>
        <strain evidence="3">CBS 627.86</strain>
    </source>
</reference>
<feature type="compositionally biased region" description="Basic and acidic residues" evidence="1">
    <location>
        <begin position="392"/>
        <end position="404"/>
    </location>
</feature>
<dbReference type="InterPro" id="IPR036397">
    <property type="entry name" value="RNaseH_sf"/>
</dbReference>
<evidence type="ECO:0000313" key="4">
    <source>
        <dbReference type="Proteomes" id="UP000799770"/>
    </source>
</evidence>
<evidence type="ECO:0000313" key="3">
    <source>
        <dbReference type="EMBL" id="KAF2119964.1"/>
    </source>
</evidence>
<dbReference type="SUPFAM" id="SSF53098">
    <property type="entry name" value="Ribonuclease H-like"/>
    <property type="match status" value="1"/>
</dbReference>
<protein>
    <recommendedName>
        <fullName evidence="2">RNase H type-1 domain-containing protein</fullName>
    </recommendedName>
</protein>
<dbReference type="Gene3D" id="3.30.420.10">
    <property type="entry name" value="Ribonuclease H-like superfamily/Ribonuclease H"/>
    <property type="match status" value="1"/>
</dbReference>
<dbReference type="CDD" id="cd09276">
    <property type="entry name" value="Rnase_HI_RT_non_LTR"/>
    <property type="match status" value="1"/>
</dbReference>
<gene>
    <name evidence="3" type="ORF">BDV96DRAFT_566445</name>
</gene>
<dbReference type="AlphaFoldDB" id="A0A6A5ZLT8"/>